<proteinExistence type="predicted"/>
<sequence length="514" mass="53806">MTDAPAARRAPVTVEFAGARGGEAPLTWGQQAFWRLTRWLDDGDPYFNMPWTLPVPGRHDLDAVLAALRGLVERHETLRTTCAQTPAGPVQRVTRRGRLTVGVAEAGQARPLAVAAEIAAELAATGFDYAAEPPLRCVVVTGDGRPRAMAFALSHLAVDAWTLDILAADWKALLAGREPPAPAWQPLDQAAFEREGAGAARGARALRHWRAELETAPLTLFDFPGVTPEEPRFVRIGMESAAVAAAAETLAERWSVSTASVLTTASAVLLSALTGHRRVAMQLIVANRHDPRTGAMAGTAVQDGLFVLDLPGGTFADAARAGHGRALTAYRNAHYDPFAMMALREEVGRERGGTVDLSAYFNDARSIGHWPNLPRVEPPGDPAAIAALTGRTRTFPVGAWHEVDATVFFSTTPATHTCGLHLLVDTARLPRSTAHALLLGMETLLVSGVAGDVPLDAVAELCGITPVTRPGGSGPGSPGTTGGDAEAVPVEGAPVDGEVAGRAAGDVTAGGGVR</sequence>
<evidence type="ECO:0000313" key="3">
    <source>
        <dbReference type="EMBL" id="GGP84700.1"/>
    </source>
</evidence>
<dbReference type="RefSeq" id="WP_189245444.1">
    <property type="nucleotide sequence ID" value="NZ_BMQJ01000002.1"/>
</dbReference>
<accession>A0ABQ2QJM1</accession>
<organism evidence="3 4">
    <name type="scientific">Streptosporangium pseudovulgare</name>
    <dbReference type="NCBI Taxonomy" id="35765"/>
    <lineage>
        <taxon>Bacteria</taxon>
        <taxon>Bacillati</taxon>
        <taxon>Actinomycetota</taxon>
        <taxon>Actinomycetes</taxon>
        <taxon>Streptosporangiales</taxon>
        <taxon>Streptosporangiaceae</taxon>
        <taxon>Streptosporangium</taxon>
    </lineage>
</organism>
<feature type="compositionally biased region" description="Gly residues" evidence="1">
    <location>
        <begin position="471"/>
        <end position="482"/>
    </location>
</feature>
<dbReference type="InterPro" id="IPR023213">
    <property type="entry name" value="CAT-like_dom_sf"/>
</dbReference>
<dbReference type="Pfam" id="PF00668">
    <property type="entry name" value="Condensation"/>
    <property type="match status" value="1"/>
</dbReference>
<dbReference type="EMBL" id="BMQJ01000002">
    <property type="protein sequence ID" value="GGP84700.1"/>
    <property type="molecule type" value="Genomic_DNA"/>
</dbReference>
<dbReference type="SUPFAM" id="SSF52777">
    <property type="entry name" value="CoA-dependent acyltransferases"/>
    <property type="match status" value="2"/>
</dbReference>
<dbReference type="PANTHER" id="PTHR45527">
    <property type="entry name" value="NONRIBOSOMAL PEPTIDE SYNTHETASE"/>
    <property type="match status" value="1"/>
</dbReference>
<dbReference type="PANTHER" id="PTHR45527:SF1">
    <property type="entry name" value="FATTY ACID SYNTHASE"/>
    <property type="match status" value="1"/>
</dbReference>
<protein>
    <recommendedName>
        <fullName evidence="2">Condensation domain-containing protein</fullName>
    </recommendedName>
</protein>
<comment type="caution">
    <text evidence="3">The sequence shown here is derived from an EMBL/GenBank/DDBJ whole genome shotgun (WGS) entry which is preliminary data.</text>
</comment>
<gene>
    <name evidence="3" type="ORF">GCM10010140_12290</name>
</gene>
<feature type="domain" description="Condensation" evidence="2">
    <location>
        <begin position="23"/>
        <end position="335"/>
    </location>
</feature>
<dbReference type="Gene3D" id="3.30.559.10">
    <property type="entry name" value="Chloramphenicol acetyltransferase-like domain"/>
    <property type="match status" value="1"/>
</dbReference>
<evidence type="ECO:0000259" key="2">
    <source>
        <dbReference type="Pfam" id="PF00668"/>
    </source>
</evidence>
<evidence type="ECO:0000256" key="1">
    <source>
        <dbReference type="SAM" id="MobiDB-lite"/>
    </source>
</evidence>
<reference evidence="4" key="1">
    <citation type="journal article" date="2019" name="Int. J. Syst. Evol. Microbiol.">
        <title>The Global Catalogue of Microorganisms (GCM) 10K type strain sequencing project: providing services to taxonomists for standard genome sequencing and annotation.</title>
        <authorList>
            <consortium name="The Broad Institute Genomics Platform"/>
            <consortium name="The Broad Institute Genome Sequencing Center for Infectious Disease"/>
            <person name="Wu L."/>
            <person name="Ma J."/>
        </authorList>
    </citation>
    <scope>NUCLEOTIDE SEQUENCE [LARGE SCALE GENOMIC DNA]</scope>
    <source>
        <strain evidence="4">JCM 3115</strain>
    </source>
</reference>
<dbReference type="Gene3D" id="3.30.559.30">
    <property type="entry name" value="Nonribosomal peptide synthetase, condensation domain"/>
    <property type="match status" value="1"/>
</dbReference>
<dbReference type="InterPro" id="IPR001242">
    <property type="entry name" value="Condensation_dom"/>
</dbReference>
<evidence type="ECO:0000313" key="4">
    <source>
        <dbReference type="Proteomes" id="UP000611554"/>
    </source>
</evidence>
<feature type="region of interest" description="Disordered" evidence="1">
    <location>
        <begin position="466"/>
        <end position="514"/>
    </location>
</feature>
<keyword evidence="4" id="KW-1185">Reference proteome</keyword>
<name>A0ABQ2QJM1_9ACTN</name>
<dbReference type="Proteomes" id="UP000611554">
    <property type="component" value="Unassembled WGS sequence"/>
</dbReference>